<reference evidence="3 4" key="1">
    <citation type="journal article" date="2016" name="Nat. Commun.">
        <title>Thousands of microbial genomes shed light on interconnected biogeochemical processes in an aquifer system.</title>
        <authorList>
            <person name="Anantharaman K."/>
            <person name="Brown C.T."/>
            <person name="Hug L.A."/>
            <person name="Sharon I."/>
            <person name="Castelle C.J."/>
            <person name="Probst A.J."/>
            <person name="Thomas B.C."/>
            <person name="Singh A."/>
            <person name="Wilkins M.J."/>
            <person name="Karaoz U."/>
            <person name="Brodie E.L."/>
            <person name="Williams K.H."/>
            <person name="Hubbard S.S."/>
            <person name="Banfield J.F."/>
        </authorList>
    </citation>
    <scope>NUCLEOTIDE SEQUENCE [LARGE SCALE GENOMIC DNA]</scope>
</reference>
<sequence>MINNILIMNKKNLILGGILIILIAAAYLWQGPVKNWQESRKKPKNFLAGLNAEQINIMEISGADNSVVLEKTGDKWKIAGTKDFYLSSNIATELFSELNKAIKSDIEIVGENKENKSKFETGDNGVKVVLKQGETVTFEFIVGKQASDFISSYVSLPNSDKTYMVKADLNSVFARDDWYDKTIFAADKDAINKIRFQYPGREFTIEKASSTNAAVHGQWSGSSPNRFSVNQEKAGKIVDIMSKLSAAKIPAQTFDNTGLEKNSIIVEATGDGVKNTIMIGDASTDDKNLYYAKRGDSDNIYLITKEQRDELEKQIWQLR</sequence>
<dbReference type="EMBL" id="MFGB01000017">
    <property type="protein sequence ID" value="OGF26144.1"/>
    <property type="molecule type" value="Genomic_DNA"/>
</dbReference>
<dbReference type="Proteomes" id="UP000178367">
    <property type="component" value="Unassembled WGS sequence"/>
</dbReference>
<dbReference type="STRING" id="1797994.A2227_02910"/>
<evidence type="ECO:0000313" key="4">
    <source>
        <dbReference type="Proteomes" id="UP000178367"/>
    </source>
</evidence>
<gene>
    <name evidence="3" type="ORF">A2227_02910</name>
</gene>
<evidence type="ECO:0000259" key="2">
    <source>
        <dbReference type="Pfam" id="PF14238"/>
    </source>
</evidence>
<keyword evidence="1" id="KW-0472">Membrane</keyword>
<feature type="domain" description="DUF4340" evidence="2">
    <location>
        <begin position="76"/>
        <end position="246"/>
    </location>
</feature>
<keyword evidence="1" id="KW-1133">Transmembrane helix</keyword>
<name>A0A1F5SHK4_9BACT</name>
<evidence type="ECO:0000256" key="1">
    <source>
        <dbReference type="SAM" id="Phobius"/>
    </source>
</evidence>
<proteinExistence type="predicted"/>
<accession>A0A1F5SHK4</accession>
<feature type="transmembrane region" description="Helical" evidence="1">
    <location>
        <begin position="12"/>
        <end position="29"/>
    </location>
</feature>
<dbReference type="AlphaFoldDB" id="A0A1F5SHK4"/>
<dbReference type="Pfam" id="PF14238">
    <property type="entry name" value="DUF4340"/>
    <property type="match status" value="1"/>
</dbReference>
<dbReference type="InterPro" id="IPR025641">
    <property type="entry name" value="DUF4340"/>
</dbReference>
<evidence type="ECO:0000313" key="3">
    <source>
        <dbReference type="EMBL" id="OGF26144.1"/>
    </source>
</evidence>
<organism evidence="3 4">
    <name type="scientific">Candidatus Falkowbacteria bacterium RIFOXYA2_FULL_47_19</name>
    <dbReference type="NCBI Taxonomy" id="1797994"/>
    <lineage>
        <taxon>Bacteria</taxon>
        <taxon>Candidatus Falkowiibacteriota</taxon>
    </lineage>
</organism>
<comment type="caution">
    <text evidence="3">The sequence shown here is derived from an EMBL/GenBank/DDBJ whole genome shotgun (WGS) entry which is preliminary data.</text>
</comment>
<protein>
    <recommendedName>
        <fullName evidence="2">DUF4340 domain-containing protein</fullName>
    </recommendedName>
</protein>
<keyword evidence="1" id="KW-0812">Transmembrane</keyword>